<organism evidence="3 4">
    <name type="scientific">Ruminococcus flavefaciens</name>
    <dbReference type="NCBI Taxonomy" id="1265"/>
    <lineage>
        <taxon>Bacteria</taxon>
        <taxon>Bacillati</taxon>
        <taxon>Bacillota</taxon>
        <taxon>Clostridia</taxon>
        <taxon>Eubacteriales</taxon>
        <taxon>Oscillospiraceae</taxon>
        <taxon>Ruminococcus</taxon>
    </lineage>
</organism>
<dbReference type="EMBL" id="FRCT01000018">
    <property type="protein sequence ID" value="SHM85625.1"/>
    <property type="molecule type" value="Genomic_DNA"/>
</dbReference>
<evidence type="ECO:0000313" key="3">
    <source>
        <dbReference type="EMBL" id="SHM85625.1"/>
    </source>
</evidence>
<keyword evidence="2" id="KW-1133">Transmembrane helix</keyword>
<evidence type="ECO:0000256" key="1">
    <source>
        <dbReference type="SAM" id="MobiDB-lite"/>
    </source>
</evidence>
<gene>
    <name evidence="3" type="ORF">SAMN04487860_11859</name>
</gene>
<name>A0A1M7M4W8_RUMFL</name>
<accession>A0A1M7M4W8</accession>
<dbReference type="RefSeq" id="WP_072952258.1">
    <property type="nucleotide sequence ID" value="NZ_FRCT01000018.1"/>
</dbReference>
<dbReference type="AlphaFoldDB" id="A0A1M7M4W8"/>
<dbReference type="OrthoDB" id="1818499at2"/>
<protein>
    <submittedName>
        <fullName evidence="3">Uncharacterized protein</fullName>
    </submittedName>
</protein>
<sequence length="409" mass="45463">MNKKKIIDILRKADKASVERLMAEEVKKQEIFEKAVRRANIENTEYTDSVSGVEKYERRISMTRLAGIAAAAVLVAGSIGGGLYLMKDNGEPDVPQPILHEVTTSQTGTTNTATTIKGTGTDKTTKTSVTTTVTTAATVSGDAKTTEKAVSGNSENQNENKFSVTKEELINKVENFNYLGCFDKFSSEYSYTIYAGEWRKGDVHKGWIYLDEVGLTASSEDKHYDKSGRLLDAWYFAVKDKNYIEAGDCLATIDYDNGGHIFYDTPIKTYEISHAHDTMDWGDSKVNITETAGCVITAVNVHSPNEWEITGERTENGRKIVTISGHNNNNEFGYDCNYTGEVDAATGITLSYELYLPDGSPSYIYKLESYKFDDEAVEFKTPAEIVKDIKEGGFTNKYGNENEIDTLKW</sequence>
<evidence type="ECO:0000256" key="2">
    <source>
        <dbReference type="SAM" id="Phobius"/>
    </source>
</evidence>
<feature type="transmembrane region" description="Helical" evidence="2">
    <location>
        <begin position="65"/>
        <end position="86"/>
    </location>
</feature>
<reference evidence="3 4" key="1">
    <citation type="submission" date="2016-11" db="EMBL/GenBank/DDBJ databases">
        <authorList>
            <person name="Jaros S."/>
            <person name="Januszkiewicz K."/>
            <person name="Wedrychowicz H."/>
        </authorList>
    </citation>
    <scope>NUCLEOTIDE SEQUENCE [LARGE SCALE GENOMIC DNA]</scope>
    <source>
        <strain evidence="3 4">Y1</strain>
    </source>
</reference>
<feature type="region of interest" description="Disordered" evidence="1">
    <location>
        <begin position="105"/>
        <end position="125"/>
    </location>
</feature>
<keyword evidence="2" id="KW-0812">Transmembrane</keyword>
<dbReference type="Proteomes" id="UP000184394">
    <property type="component" value="Unassembled WGS sequence"/>
</dbReference>
<proteinExistence type="predicted"/>
<evidence type="ECO:0000313" key="4">
    <source>
        <dbReference type="Proteomes" id="UP000184394"/>
    </source>
</evidence>
<keyword evidence="2" id="KW-0472">Membrane</keyword>